<comment type="caution">
    <text evidence="2">The sequence shown here is derived from an EMBL/GenBank/DDBJ whole genome shotgun (WGS) entry which is preliminary data.</text>
</comment>
<keyword evidence="1" id="KW-1133">Transmembrane helix</keyword>
<dbReference type="OrthoDB" id="289239at2"/>
<dbReference type="Proteomes" id="UP000317977">
    <property type="component" value="Unassembled WGS sequence"/>
</dbReference>
<evidence type="ECO:0000313" key="3">
    <source>
        <dbReference type="Proteomes" id="UP000317977"/>
    </source>
</evidence>
<evidence type="ECO:0000256" key="1">
    <source>
        <dbReference type="SAM" id="Phobius"/>
    </source>
</evidence>
<dbReference type="EMBL" id="SJPX01000004">
    <property type="protein sequence ID" value="TWU49636.1"/>
    <property type="molecule type" value="Genomic_DNA"/>
</dbReference>
<feature type="transmembrane region" description="Helical" evidence="1">
    <location>
        <begin position="41"/>
        <end position="63"/>
    </location>
</feature>
<name>A0A5C6EPW5_9BACT</name>
<dbReference type="AlphaFoldDB" id="A0A5C6EPW5"/>
<protein>
    <submittedName>
        <fullName evidence="2">Uncharacterized protein</fullName>
    </submittedName>
</protein>
<keyword evidence="1" id="KW-0812">Transmembrane</keyword>
<sequence>MNYQALAWIYSIATLLGFVFTLGVVVFIVSKVKDQSAAKTYAITGFGMQLFITVLTAISPIMMGQMLTAESMAMGIGWMNLGAAILSMIATCFIVAAIVVGRGAPAAHEPITADLARPETGNPYQP</sequence>
<keyword evidence="1" id="KW-0472">Membrane</keyword>
<accession>A0A5C6EPW5</accession>
<dbReference type="RefSeq" id="WP_146535857.1">
    <property type="nucleotide sequence ID" value="NZ_SJPX01000004.1"/>
</dbReference>
<organism evidence="2 3">
    <name type="scientific">Rubripirellula reticaptiva</name>
    <dbReference type="NCBI Taxonomy" id="2528013"/>
    <lineage>
        <taxon>Bacteria</taxon>
        <taxon>Pseudomonadati</taxon>
        <taxon>Planctomycetota</taxon>
        <taxon>Planctomycetia</taxon>
        <taxon>Pirellulales</taxon>
        <taxon>Pirellulaceae</taxon>
        <taxon>Rubripirellula</taxon>
    </lineage>
</organism>
<proteinExistence type="predicted"/>
<keyword evidence="3" id="KW-1185">Reference proteome</keyword>
<evidence type="ECO:0000313" key="2">
    <source>
        <dbReference type="EMBL" id="TWU49636.1"/>
    </source>
</evidence>
<reference evidence="2 3" key="1">
    <citation type="submission" date="2019-02" db="EMBL/GenBank/DDBJ databases">
        <title>Deep-cultivation of Planctomycetes and their phenomic and genomic characterization uncovers novel biology.</title>
        <authorList>
            <person name="Wiegand S."/>
            <person name="Jogler M."/>
            <person name="Boedeker C."/>
            <person name="Pinto D."/>
            <person name="Vollmers J."/>
            <person name="Rivas-Marin E."/>
            <person name="Kohn T."/>
            <person name="Peeters S.H."/>
            <person name="Heuer A."/>
            <person name="Rast P."/>
            <person name="Oberbeckmann S."/>
            <person name="Bunk B."/>
            <person name="Jeske O."/>
            <person name="Meyerdierks A."/>
            <person name="Storesund J.E."/>
            <person name="Kallscheuer N."/>
            <person name="Luecker S."/>
            <person name="Lage O.M."/>
            <person name="Pohl T."/>
            <person name="Merkel B.J."/>
            <person name="Hornburger P."/>
            <person name="Mueller R.-W."/>
            <person name="Bruemmer F."/>
            <person name="Labrenz M."/>
            <person name="Spormann A.M."/>
            <person name="Op Den Camp H."/>
            <person name="Overmann J."/>
            <person name="Amann R."/>
            <person name="Jetten M.S.M."/>
            <person name="Mascher T."/>
            <person name="Medema M.H."/>
            <person name="Devos D.P."/>
            <person name="Kaster A.-K."/>
            <person name="Ovreas L."/>
            <person name="Rohde M."/>
            <person name="Galperin M.Y."/>
            <person name="Jogler C."/>
        </authorList>
    </citation>
    <scope>NUCLEOTIDE SEQUENCE [LARGE SCALE GENOMIC DNA]</scope>
    <source>
        <strain evidence="2 3">Poly59</strain>
    </source>
</reference>
<feature type="transmembrane region" description="Helical" evidence="1">
    <location>
        <begin position="75"/>
        <end position="100"/>
    </location>
</feature>
<feature type="transmembrane region" description="Helical" evidence="1">
    <location>
        <begin position="6"/>
        <end position="29"/>
    </location>
</feature>
<gene>
    <name evidence="2" type="ORF">Poly59_42580</name>
</gene>